<accession>A0A2H1HYI8</accession>
<dbReference type="SUPFAM" id="SSF55718">
    <property type="entry name" value="SCP-like"/>
    <property type="match status" value="1"/>
</dbReference>
<reference evidence="2" key="1">
    <citation type="submission" date="2017-03" db="EMBL/GenBank/DDBJ databases">
        <authorList>
            <person name="Monnet C."/>
        </authorList>
    </citation>
    <scope>NUCLEOTIDE SEQUENCE [LARGE SCALE GENOMIC DNA]</scope>
    <source>
        <strain evidence="2">CNRZ 920</strain>
    </source>
</reference>
<gene>
    <name evidence="1" type="ORF">BAUR920_00397</name>
</gene>
<protein>
    <submittedName>
        <fullName evidence="1">Uncharacterized protein</fullName>
    </submittedName>
</protein>
<dbReference type="EMBL" id="FXZG01000002">
    <property type="protein sequence ID" value="SMX67993.1"/>
    <property type="molecule type" value="Genomic_DNA"/>
</dbReference>
<dbReference type="Gene3D" id="3.30.1050.10">
    <property type="entry name" value="SCP2 sterol-binding domain"/>
    <property type="match status" value="1"/>
</dbReference>
<dbReference type="RefSeq" id="WP_101638742.1">
    <property type="nucleotide sequence ID" value="NZ_FXZG01000002.1"/>
</dbReference>
<evidence type="ECO:0000313" key="1">
    <source>
        <dbReference type="EMBL" id="SMX67993.1"/>
    </source>
</evidence>
<organism evidence="1 2">
    <name type="scientific">Brevibacterium aurantiacum</name>
    <dbReference type="NCBI Taxonomy" id="273384"/>
    <lineage>
        <taxon>Bacteria</taxon>
        <taxon>Bacillati</taxon>
        <taxon>Actinomycetota</taxon>
        <taxon>Actinomycetes</taxon>
        <taxon>Micrococcales</taxon>
        <taxon>Brevibacteriaceae</taxon>
        <taxon>Brevibacterium</taxon>
    </lineage>
</organism>
<sequence>MTPPLAPGQRLLASAPDLAPGSALALADAVATALSSEIIDSSDLVSADLVSADLELKGQLTGAVTPAAVVTAVLDERDARVRIEVTVFLNDERGVTAVLKLAFTSAEAVDRSASLSGLLCPGSREWNAELDRRLSNDESFARLIETYDGTIGISIGGRPVHIRCYRGQVLEVVARAIKGADFVLDIPGEVFIDLMSSNDNSFMETAMLGKMRSSGSGYEYLRMTSALIRIIDNARVLAGTAGYVGATTTSIETLQVA</sequence>
<name>A0A2H1HYI8_BREAU</name>
<dbReference type="InterPro" id="IPR036527">
    <property type="entry name" value="SCP2_sterol-bd_dom_sf"/>
</dbReference>
<evidence type="ECO:0000313" key="2">
    <source>
        <dbReference type="Proteomes" id="UP000234289"/>
    </source>
</evidence>
<proteinExistence type="predicted"/>
<dbReference type="AlphaFoldDB" id="A0A2H1HYI8"/>
<dbReference type="Proteomes" id="UP000234289">
    <property type="component" value="Unassembled WGS sequence"/>
</dbReference>